<evidence type="ECO:0000313" key="2">
    <source>
        <dbReference type="Proteomes" id="UP001175228"/>
    </source>
</evidence>
<dbReference type="Proteomes" id="UP001175228">
    <property type="component" value="Unassembled WGS sequence"/>
</dbReference>
<gene>
    <name evidence="1" type="ORF">EDD18DRAFT_1090356</name>
</gene>
<dbReference type="AlphaFoldDB" id="A0AA39NZG3"/>
<organism evidence="1 2">
    <name type="scientific">Armillaria luteobubalina</name>
    <dbReference type="NCBI Taxonomy" id="153913"/>
    <lineage>
        <taxon>Eukaryota</taxon>
        <taxon>Fungi</taxon>
        <taxon>Dikarya</taxon>
        <taxon>Basidiomycota</taxon>
        <taxon>Agaricomycotina</taxon>
        <taxon>Agaricomycetes</taxon>
        <taxon>Agaricomycetidae</taxon>
        <taxon>Agaricales</taxon>
        <taxon>Marasmiineae</taxon>
        <taxon>Physalacriaceae</taxon>
        <taxon>Armillaria</taxon>
    </lineage>
</organism>
<protein>
    <submittedName>
        <fullName evidence="1">Uncharacterized protein</fullName>
    </submittedName>
</protein>
<feature type="non-terminal residue" evidence="1">
    <location>
        <position position="1"/>
    </location>
</feature>
<sequence length="109" mass="12946">KFFRILVSEAASLIWKLRCERRIVRENKPELRYRRGVAGRWRGAMDKRLQHDRLMTGKVRFRPRAMKERIVLDTWNGLVFQQDGEKLPDNWIRTAGGLVSNSSQHNDRV</sequence>
<name>A0AA39NZG3_9AGAR</name>
<dbReference type="EMBL" id="JAUEPU010000162">
    <property type="protein sequence ID" value="KAK0474730.1"/>
    <property type="molecule type" value="Genomic_DNA"/>
</dbReference>
<reference evidence="1" key="1">
    <citation type="submission" date="2023-06" db="EMBL/GenBank/DDBJ databases">
        <authorList>
            <consortium name="Lawrence Berkeley National Laboratory"/>
            <person name="Ahrendt S."/>
            <person name="Sahu N."/>
            <person name="Indic B."/>
            <person name="Wong-Bajracharya J."/>
            <person name="Merenyi Z."/>
            <person name="Ke H.-M."/>
            <person name="Monk M."/>
            <person name="Kocsube S."/>
            <person name="Drula E."/>
            <person name="Lipzen A."/>
            <person name="Balint B."/>
            <person name="Henrissat B."/>
            <person name="Andreopoulos B."/>
            <person name="Martin F.M."/>
            <person name="Harder C.B."/>
            <person name="Rigling D."/>
            <person name="Ford K.L."/>
            <person name="Foster G.D."/>
            <person name="Pangilinan J."/>
            <person name="Papanicolaou A."/>
            <person name="Barry K."/>
            <person name="LaButti K."/>
            <person name="Viragh M."/>
            <person name="Koriabine M."/>
            <person name="Yan M."/>
            <person name="Riley R."/>
            <person name="Champramary S."/>
            <person name="Plett K.L."/>
            <person name="Tsai I.J."/>
            <person name="Slot J."/>
            <person name="Sipos G."/>
            <person name="Plett J."/>
            <person name="Nagy L.G."/>
            <person name="Grigoriev I.V."/>
        </authorList>
    </citation>
    <scope>NUCLEOTIDE SEQUENCE</scope>
    <source>
        <strain evidence="1">HWK02</strain>
    </source>
</reference>
<keyword evidence="2" id="KW-1185">Reference proteome</keyword>
<evidence type="ECO:0000313" key="1">
    <source>
        <dbReference type="EMBL" id="KAK0474730.1"/>
    </source>
</evidence>
<proteinExistence type="predicted"/>
<comment type="caution">
    <text evidence="1">The sequence shown here is derived from an EMBL/GenBank/DDBJ whole genome shotgun (WGS) entry which is preliminary data.</text>
</comment>
<accession>A0AA39NZG3</accession>